<feature type="region of interest" description="Disordered" evidence="1">
    <location>
        <begin position="349"/>
        <end position="371"/>
    </location>
</feature>
<feature type="compositionally biased region" description="Acidic residues" evidence="1">
    <location>
        <begin position="95"/>
        <end position="104"/>
    </location>
</feature>
<feature type="compositionally biased region" description="Basic residues" evidence="1">
    <location>
        <begin position="115"/>
        <end position="128"/>
    </location>
</feature>
<accession>A0A7R8WKL7</accession>
<dbReference type="Pfam" id="PF01480">
    <property type="entry name" value="PWI"/>
    <property type="match status" value="1"/>
</dbReference>
<dbReference type="EMBL" id="OB666377">
    <property type="protein sequence ID" value="CAD7233499.1"/>
    <property type="molecule type" value="Genomic_DNA"/>
</dbReference>
<dbReference type="OrthoDB" id="10253254at2759"/>
<feature type="region of interest" description="Disordered" evidence="1">
    <location>
        <begin position="95"/>
        <end position="198"/>
    </location>
</feature>
<dbReference type="AlphaFoldDB" id="A0A7R8WKL7"/>
<organism evidence="2">
    <name type="scientific">Cyprideis torosa</name>
    <dbReference type="NCBI Taxonomy" id="163714"/>
    <lineage>
        <taxon>Eukaryota</taxon>
        <taxon>Metazoa</taxon>
        <taxon>Ecdysozoa</taxon>
        <taxon>Arthropoda</taxon>
        <taxon>Crustacea</taxon>
        <taxon>Oligostraca</taxon>
        <taxon>Ostracoda</taxon>
        <taxon>Podocopa</taxon>
        <taxon>Podocopida</taxon>
        <taxon>Cytherocopina</taxon>
        <taxon>Cytheroidea</taxon>
        <taxon>Cytherideidae</taxon>
        <taxon>Cyprideis</taxon>
    </lineage>
</organism>
<gene>
    <name evidence="2" type="ORF">CTOB1V02_LOCUS11321</name>
</gene>
<name>A0A7R8WKL7_9CRUS</name>
<proteinExistence type="predicted"/>
<evidence type="ECO:0000313" key="2">
    <source>
        <dbReference type="EMBL" id="CAD7233499.1"/>
    </source>
</evidence>
<feature type="compositionally biased region" description="Basic and acidic residues" evidence="1">
    <location>
        <begin position="149"/>
        <end position="198"/>
    </location>
</feature>
<sequence>MEEWVEDRLHEILGFSDRYVAEFIIGLCKKSDSVSDFQRRIRDTGAVDINDAVDSFLDELWNKLPRTVPVVRPEKQREQEILAYLEKNKSYAMLDDDDEEEEEQAVTVVKDATKHEKRKKRRRERSRSRSPSPEFRARKKRESEDEETTRERDLAERDAFSQRLRDKDKQNVRKVGEGRKDEEAESARLKREAEMEEKSIERLRIESRRKYLSMRKEDKLKELEGDLADEEYLFEDEILTEREKRERAYKKKVLQLAKEHEKARELEKSTRYHMPSDVKNSELEKYVELDDREKGPPGSEQRRWEEEKLSRAVVHFGAKDAEQKRKEKEKQYDLVLEDEIEFVNLLKMAGNQEEEAPEERRRKEKEKERLTLDETRKSLPIYAFREALLDAVKDHQ</sequence>
<reference evidence="2" key="1">
    <citation type="submission" date="2020-11" db="EMBL/GenBank/DDBJ databases">
        <authorList>
            <person name="Tran Van P."/>
        </authorList>
    </citation>
    <scope>NUCLEOTIDE SEQUENCE</scope>
</reference>
<feature type="compositionally biased region" description="Basic and acidic residues" evidence="1">
    <location>
        <begin position="358"/>
        <end position="371"/>
    </location>
</feature>
<dbReference type="PROSITE" id="PS51025">
    <property type="entry name" value="PWI"/>
    <property type="match status" value="1"/>
</dbReference>
<protein>
    <submittedName>
        <fullName evidence="2">Uncharacterized protein</fullName>
    </submittedName>
</protein>
<feature type="non-terminal residue" evidence="2">
    <location>
        <position position="1"/>
    </location>
</feature>
<dbReference type="InterPro" id="IPR002483">
    <property type="entry name" value="PWI_dom"/>
</dbReference>
<feature type="region of interest" description="Disordered" evidence="1">
    <location>
        <begin position="260"/>
        <end position="306"/>
    </location>
</feature>
<evidence type="ECO:0000256" key="1">
    <source>
        <dbReference type="SAM" id="MobiDB-lite"/>
    </source>
</evidence>